<feature type="region of interest" description="Disordered" evidence="1">
    <location>
        <begin position="333"/>
        <end position="353"/>
    </location>
</feature>
<feature type="compositionally biased region" description="Low complexity" evidence="1">
    <location>
        <begin position="39"/>
        <end position="54"/>
    </location>
</feature>
<evidence type="ECO:0008006" key="5">
    <source>
        <dbReference type="Google" id="ProtNLM"/>
    </source>
</evidence>
<dbReference type="RefSeq" id="XP_024721123.1">
    <property type="nucleotide sequence ID" value="XM_024866696.1"/>
</dbReference>
<keyword evidence="2" id="KW-1133">Transmembrane helix</keyword>
<dbReference type="Proteomes" id="UP000241818">
    <property type="component" value="Unassembled WGS sequence"/>
</dbReference>
<proteinExistence type="predicted"/>
<feature type="transmembrane region" description="Helical" evidence="2">
    <location>
        <begin position="297"/>
        <end position="320"/>
    </location>
</feature>
<dbReference type="InParanoid" id="A0A2T3B2I3"/>
<organism evidence="3 4">
    <name type="scientific">Amorphotheca resinae ATCC 22711</name>
    <dbReference type="NCBI Taxonomy" id="857342"/>
    <lineage>
        <taxon>Eukaryota</taxon>
        <taxon>Fungi</taxon>
        <taxon>Dikarya</taxon>
        <taxon>Ascomycota</taxon>
        <taxon>Pezizomycotina</taxon>
        <taxon>Leotiomycetes</taxon>
        <taxon>Helotiales</taxon>
        <taxon>Amorphothecaceae</taxon>
        <taxon>Amorphotheca</taxon>
    </lineage>
</organism>
<keyword evidence="2" id="KW-0472">Membrane</keyword>
<feature type="region of interest" description="Disordered" evidence="1">
    <location>
        <begin position="22"/>
        <end position="55"/>
    </location>
</feature>
<dbReference type="AlphaFoldDB" id="A0A2T3B2I3"/>
<reference evidence="3 4" key="1">
    <citation type="journal article" date="2018" name="New Phytol.">
        <title>Comparative genomics and transcriptomics depict ericoid mycorrhizal fungi as versatile saprotrophs and plant mutualists.</title>
        <authorList>
            <person name="Martino E."/>
            <person name="Morin E."/>
            <person name="Grelet G.A."/>
            <person name="Kuo A."/>
            <person name="Kohler A."/>
            <person name="Daghino S."/>
            <person name="Barry K.W."/>
            <person name="Cichocki N."/>
            <person name="Clum A."/>
            <person name="Dockter R.B."/>
            <person name="Hainaut M."/>
            <person name="Kuo R.C."/>
            <person name="LaButti K."/>
            <person name="Lindahl B.D."/>
            <person name="Lindquist E.A."/>
            <person name="Lipzen A."/>
            <person name="Khouja H.R."/>
            <person name="Magnuson J."/>
            <person name="Murat C."/>
            <person name="Ohm R.A."/>
            <person name="Singer S.W."/>
            <person name="Spatafora J.W."/>
            <person name="Wang M."/>
            <person name="Veneault-Fourrey C."/>
            <person name="Henrissat B."/>
            <person name="Grigoriev I.V."/>
            <person name="Martin F.M."/>
            <person name="Perotto S."/>
        </authorList>
    </citation>
    <scope>NUCLEOTIDE SEQUENCE [LARGE SCALE GENOMIC DNA]</scope>
    <source>
        <strain evidence="3 4">ATCC 22711</strain>
    </source>
</reference>
<feature type="region of interest" description="Disordered" evidence="1">
    <location>
        <begin position="80"/>
        <end position="99"/>
    </location>
</feature>
<evidence type="ECO:0000313" key="4">
    <source>
        <dbReference type="Proteomes" id="UP000241818"/>
    </source>
</evidence>
<feature type="compositionally biased region" description="Pro residues" evidence="1">
    <location>
        <begin position="478"/>
        <end position="489"/>
    </location>
</feature>
<evidence type="ECO:0000256" key="2">
    <source>
        <dbReference type="SAM" id="Phobius"/>
    </source>
</evidence>
<evidence type="ECO:0000313" key="3">
    <source>
        <dbReference type="EMBL" id="PSS18771.1"/>
    </source>
</evidence>
<feature type="compositionally biased region" description="Low complexity" evidence="1">
    <location>
        <begin position="111"/>
        <end position="124"/>
    </location>
</feature>
<feature type="compositionally biased region" description="Basic and acidic residues" evidence="1">
    <location>
        <begin position="497"/>
        <end position="510"/>
    </location>
</feature>
<accession>A0A2T3B2I3</accession>
<keyword evidence="4" id="KW-1185">Reference proteome</keyword>
<sequence>MSDDEPARPSLLLARHDMAHREHQHLQHHHHYYLHRRQAAASPSPSPSSSSSSSTVTEVIQTVSIIQQVNVVPTGNTYSLQTLPDTTESPSPAPTDPFLSAILTPVAPEITSSTPLPSSATPGPDSSVQTTLSLIPSPSTPIALTSTPSIPTTFSSLSVNANSTSLISSSGGLSNAFSNSTISSSRSSVTYLRSTSSSSSSGSSTKSTSASTSSSSSFSSSSSSSSSTFLSQSSSSSYSYSYFPDSSSGAYVQATATSGAGIIAGGAGTTSATGASDTTTSTSGSDTGRAAATPTPVVVGSVVGSVAGASLIILALLFILKWWKQKQNRMPLGDGGATGNRTVTGGAPSGPSGGMVERRSLIHAVPAALASLTGYKRPSQNAETNRDVTPAATGERGFYRVSGRKLPSVLRTGGDGYGDDGNTLIAASFFRDSQASYGGTSSPPSSPGHPSRKRDSGIPVIRPSPARTPVTQQGPFTMNPPPLNVPPRRPGLGRSQPSHDSHTSRFTEEV</sequence>
<feature type="compositionally biased region" description="Basic residues" evidence="1">
    <location>
        <begin position="26"/>
        <end position="38"/>
    </location>
</feature>
<dbReference type="GeneID" id="36574777"/>
<feature type="region of interest" description="Disordered" evidence="1">
    <location>
        <begin position="193"/>
        <end position="227"/>
    </location>
</feature>
<protein>
    <recommendedName>
        <fullName evidence="5">REJ domain-containing protein</fullName>
    </recommendedName>
</protein>
<feature type="compositionally biased region" description="Polar residues" evidence="1">
    <location>
        <begin position="80"/>
        <end position="90"/>
    </location>
</feature>
<dbReference type="EMBL" id="KZ679011">
    <property type="protein sequence ID" value="PSS18771.1"/>
    <property type="molecule type" value="Genomic_DNA"/>
</dbReference>
<gene>
    <name evidence="3" type="ORF">M430DRAFT_35189</name>
</gene>
<feature type="region of interest" description="Disordered" evidence="1">
    <location>
        <begin position="109"/>
        <end position="134"/>
    </location>
</feature>
<feature type="compositionally biased region" description="Low complexity" evidence="1">
    <location>
        <begin position="269"/>
        <end position="292"/>
    </location>
</feature>
<dbReference type="OrthoDB" id="5421784at2759"/>
<dbReference type="STRING" id="857342.A0A2T3B2I3"/>
<name>A0A2T3B2I3_AMORE</name>
<evidence type="ECO:0000256" key="1">
    <source>
        <dbReference type="SAM" id="MobiDB-lite"/>
    </source>
</evidence>
<keyword evidence="2" id="KW-0812">Transmembrane</keyword>
<feature type="region of interest" description="Disordered" evidence="1">
    <location>
        <begin position="267"/>
        <end position="292"/>
    </location>
</feature>
<feature type="region of interest" description="Disordered" evidence="1">
    <location>
        <begin position="434"/>
        <end position="510"/>
    </location>
</feature>